<gene>
    <name evidence="1" type="ORF">UFOPK2295_01553</name>
</gene>
<dbReference type="EMBL" id="CAEZWV010000045">
    <property type="protein sequence ID" value="CAB4683597.1"/>
    <property type="molecule type" value="Genomic_DNA"/>
</dbReference>
<protein>
    <submittedName>
        <fullName evidence="1">Unannotated protein</fullName>
    </submittedName>
</protein>
<proteinExistence type="predicted"/>
<name>A0A6J6NBP0_9ZZZZ</name>
<organism evidence="1">
    <name type="scientific">freshwater metagenome</name>
    <dbReference type="NCBI Taxonomy" id="449393"/>
    <lineage>
        <taxon>unclassified sequences</taxon>
        <taxon>metagenomes</taxon>
        <taxon>ecological metagenomes</taxon>
    </lineage>
</organism>
<accession>A0A6J6NBP0</accession>
<dbReference type="AlphaFoldDB" id="A0A6J6NBP0"/>
<sequence length="614" mass="64855">MKKKIISTVLITSLLGLIVTVSGSSANSVSSEDEQFPSQVTSASGFHGIELNEISGLRDNVSLLTGATETGSKLCTSTTDASCSGNYSFKAVLGPCDATTTIDCIESVAATTSAGAAIAGSFKQFFPARGMNDYTGSTTDGVPSGRPPSLWTINGLPHAEGSDYQVVVTVSGMKVNGDARKPSRSFFASITPVNIHQTTCNPQFNGQCMDDFHETAGPDGKSQIRFRGVAADQDLGIRCANWGEDSQCALKRAFPVGAKFSLKVRLSTVPAGWLHGRLADPTASISTADNVTTVQISAQPTKVPIVSTGAQWADLPTPVQEWFTANCSSNCGTRQPGSLSLAPTLRNAQSNPVAYKESSFEQLKLWTTFIKDSASAIPSQWSVRTLSYQEMTRSPKCISEGVGVTGIVATNSTLYSEGPPSFDSATSTLNYKVAAPHYEKDGKTEFKGRYDLILRSDIAKCLYNLDDSPVTSEVAVVDESGAPKTATTSMTQADGWFKFSAVGYTHSAPTVKTKLLQTKTVAVAPVAAKPQVRKGKTISATSIAKSAALAIPKGARVVTTISAKSKKICSLSRANTVRGLKKGNCVVSIAVTPKKSKQVPKPKTIRRNVTVVVS</sequence>
<reference evidence="1" key="1">
    <citation type="submission" date="2020-05" db="EMBL/GenBank/DDBJ databases">
        <authorList>
            <person name="Chiriac C."/>
            <person name="Salcher M."/>
            <person name="Ghai R."/>
            <person name="Kavagutti S V."/>
        </authorList>
    </citation>
    <scope>NUCLEOTIDE SEQUENCE</scope>
</reference>
<evidence type="ECO:0000313" key="1">
    <source>
        <dbReference type="EMBL" id="CAB4683597.1"/>
    </source>
</evidence>